<dbReference type="Proteomes" id="UP000075243">
    <property type="component" value="Chromosome 11"/>
</dbReference>
<dbReference type="InterPro" id="IPR009606">
    <property type="entry name" value="DEAL/Modifying_wall_lignin1/2"/>
</dbReference>
<dbReference type="GO" id="GO:0012505">
    <property type="term" value="C:endomembrane system"/>
    <property type="evidence" value="ECO:0007669"/>
    <property type="project" value="UniProtKB-SubCell"/>
</dbReference>
<organism evidence="9 10">
    <name type="scientific">Cajanus cajan</name>
    <name type="common">Pigeon pea</name>
    <name type="synonym">Cajanus indicus</name>
    <dbReference type="NCBI Taxonomy" id="3821"/>
    <lineage>
        <taxon>Eukaryota</taxon>
        <taxon>Viridiplantae</taxon>
        <taxon>Streptophyta</taxon>
        <taxon>Embryophyta</taxon>
        <taxon>Tracheophyta</taxon>
        <taxon>Spermatophyta</taxon>
        <taxon>Magnoliopsida</taxon>
        <taxon>eudicotyledons</taxon>
        <taxon>Gunneridae</taxon>
        <taxon>Pentapetalae</taxon>
        <taxon>rosids</taxon>
        <taxon>fabids</taxon>
        <taxon>Fabales</taxon>
        <taxon>Fabaceae</taxon>
        <taxon>Papilionoideae</taxon>
        <taxon>50 kb inversion clade</taxon>
        <taxon>NPAAA clade</taxon>
        <taxon>indigoferoid/millettioid clade</taxon>
        <taxon>Phaseoleae</taxon>
        <taxon>Cajanus</taxon>
    </lineage>
</organism>
<protein>
    <submittedName>
        <fullName evidence="9">Uncharacterized protein</fullName>
    </submittedName>
</protein>
<evidence type="ECO:0000256" key="4">
    <source>
        <dbReference type="ARBA" id="ARBA00022989"/>
    </source>
</evidence>
<dbReference type="AlphaFoldDB" id="A0A151SSY5"/>
<evidence type="ECO:0000256" key="7">
    <source>
        <dbReference type="SAM" id="MobiDB-lite"/>
    </source>
</evidence>
<evidence type="ECO:0000256" key="5">
    <source>
        <dbReference type="ARBA" id="ARBA00023136"/>
    </source>
</evidence>
<dbReference type="Gramene" id="C.cajan_04099.t">
    <property type="protein sequence ID" value="C.cajan_04099.t"/>
    <property type="gene ID" value="C.cajan_04099"/>
</dbReference>
<dbReference type="EMBL" id="CM003613">
    <property type="protein sequence ID" value="KYP57913.1"/>
    <property type="molecule type" value="Genomic_DNA"/>
</dbReference>
<evidence type="ECO:0000256" key="8">
    <source>
        <dbReference type="SAM" id="Phobius"/>
    </source>
</evidence>
<evidence type="ECO:0000256" key="6">
    <source>
        <dbReference type="ARBA" id="ARBA00029467"/>
    </source>
</evidence>
<keyword evidence="3" id="KW-0732">Signal</keyword>
<evidence type="ECO:0000313" key="9">
    <source>
        <dbReference type="EMBL" id="KYP57913.1"/>
    </source>
</evidence>
<dbReference type="OrthoDB" id="1861835at2759"/>
<feature type="transmembrane region" description="Helical" evidence="8">
    <location>
        <begin position="77"/>
        <end position="102"/>
    </location>
</feature>
<dbReference type="InterPro" id="IPR052222">
    <property type="entry name" value="DESIGUAL"/>
</dbReference>
<evidence type="ECO:0000256" key="2">
    <source>
        <dbReference type="ARBA" id="ARBA00022692"/>
    </source>
</evidence>
<keyword evidence="5 8" id="KW-0472">Membrane</keyword>
<dbReference type="PANTHER" id="PTHR31769">
    <property type="entry name" value="OS07G0462200 PROTEIN-RELATED"/>
    <property type="match status" value="1"/>
</dbReference>
<sequence length="267" mass="28655">MAVTHADLEPSRGKTDLSSKTGVLLMVLTILLGLLCFTLCLVAEATRSQVTWMSTAENGKGNNKSECAYSGSGKMPLLCAVCAFIALAIAMLVEHTFMLIAVSNSSPVLLAWDPDSASAKSLSWQAGIFFTTTWICFGVGEILLLAGVSVESGHLKNWSKPRSSCLTIRQGLFCAAGVLALTTVFLASALYLTALRAIRISREQENVRREVLMTSSLHASSPRAPQPHFTTVSRENPTPGAMKENPGNFVTFGHFIFLNNPIQGNSS</sequence>
<keyword evidence="2 8" id="KW-0812">Transmembrane</keyword>
<feature type="region of interest" description="Disordered" evidence="7">
    <location>
        <begin position="219"/>
        <end position="244"/>
    </location>
</feature>
<accession>A0A151SSY5</accession>
<gene>
    <name evidence="9" type="ORF">KK1_004198</name>
</gene>
<keyword evidence="4 8" id="KW-1133">Transmembrane helix</keyword>
<proteinExistence type="inferred from homology"/>
<name>A0A151SSY5_CAJCA</name>
<feature type="transmembrane region" description="Helical" evidence="8">
    <location>
        <begin position="122"/>
        <end position="150"/>
    </location>
</feature>
<dbReference type="Pfam" id="PF06749">
    <property type="entry name" value="DUF1218"/>
    <property type="match status" value="1"/>
</dbReference>
<reference evidence="9 10" key="1">
    <citation type="journal article" date="2012" name="Nat. Biotechnol.">
        <title>Draft genome sequence of pigeonpea (Cajanus cajan), an orphan legume crop of resource-poor farmers.</title>
        <authorList>
            <person name="Varshney R.K."/>
            <person name="Chen W."/>
            <person name="Li Y."/>
            <person name="Bharti A.K."/>
            <person name="Saxena R.K."/>
            <person name="Schlueter J.A."/>
            <person name="Donoghue M.T."/>
            <person name="Azam S."/>
            <person name="Fan G."/>
            <person name="Whaley A.M."/>
            <person name="Farmer A.D."/>
            <person name="Sheridan J."/>
            <person name="Iwata A."/>
            <person name="Tuteja R."/>
            <person name="Penmetsa R.V."/>
            <person name="Wu W."/>
            <person name="Upadhyaya H.D."/>
            <person name="Yang S.P."/>
            <person name="Shah T."/>
            <person name="Saxena K.B."/>
            <person name="Michael T."/>
            <person name="McCombie W.R."/>
            <person name="Yang B."/>
            <person name="Zhang G."/>
            <person name="Yang H."/>
            <person name="Wang J."/>
            <person name="Spillane C."/>
            <person name="Cook D.R."/>
            <person name="May G.D."/>
            <person name="Xu X."/>
            <person name="Jackson S.A."/>
        </authorList>
    </citation>
    <scope>NUCLEOTIDE SEQUENCE [LARGE SCALE GENOMIC DNA]</scope>
    <source>
        <strain evidence="10">cv. Asha</strain>
    </source>
</reference>
<keyword evidence="10" id="KW-1185">Reference proteome</keyword>
<comment type="subcellular location">
    <subcellularLocation>
        <location evidence="1">Endomembrane system</location>
        <topology evidence="1">Multi-pass membrane protein</topology>
    </subcellularLocation>
</comment>
<evidence type="ECO:0000256" key="3">
    <source>
        <dbReference type="ARBA" id="ARBA00022729"/>
    </source>
</evidence>
<evidence type="ECO:0000313" key="10">
    <source>
        <dbReference type="Proteomes" id="UP000075243"/>
    </source>
</evidence>
<comment type="similarity">
    <text evidence="6">Belongs to the DESIGUAL family.</text>
</comment>
<feature type="transmembrane region" description="Helical" evidence="8">
    <location>
        <begin position="23"/>
        <end position="43"/>
    </location>
</feature>
<dbReference type="STRING" id="3821.A0A151SSY5"/>
<evidence type="ECO:0000256" key="1">
    <source>
        <dbReference type="ARBA" id="ARBA00004127"/>
    </source>
</evidence>
<dbReference type="OMA" id="CLMAEAT"/>
<feature type="transmembrane region" description="Helical" evidence="8">
    <location>
        <begin position="171"/>
        <end position="192"/>
    </location>
</feature>